<sequence length="88" mass="9937">MIDRFGRGRFDALSADSEVSIWRQYGPQIRRMIIWRVELCLGLLLAAGVLAWLAVRDADWAAMGVATGVLGVALRSRSSIRYVRMRIE</sequence>
<feature type="transmembrane region" description="Helical" evidence="1">
    <location>
        <begin position="60"/>
        <end position="76"/>
    </location>
</feature>
<dbReference type="EMBL" id="JYJH01000004">
    <property type="protein sequence ID" value="KJK40271.1"/>
    <property type="molecule type" value="Genomic_DNA"/>
</dbReference>
<comment type="caution">
    <text evidence="2">The sequence shown here is derived from an EMBL/GenBank/DDBJ whole genome shotgun (WGS) entry which is preliminary data.</text>
</comment>
<keyword evidence="1" id="KW-0812">Transmembrane</keyword>
<gene>
    <name evidence="2" type="ORF">UK15_07995</name>
</gene>
<dbReference type="PATRIC" id="fig|284040.3.peg.4893"/>
<keyword evidence="1" id="KW-0472">Membrane</keyword>
<dbReference type="Proteomes" id="UP000034786">
    <property type="component" value="Unassembled WGS sequence"/>
</dbReference>
<evidence type="ECO:0000256" key="1">
    <source>
        <dbReference type="SAM" id="Phobius"/>
    </source>
</evidence>
<dbReference type="AlphaFoldDB" id="A0A0M2GQ71"/>
<accession>A0A0M2GQ71</accession>
<evidence type="ECO:0000313" key="2">
    <source>
        <dbReference type="EMBL" id="KJK40271.1"/>
    </source>
</evidence>
<name>A0A0M2GQ71_9ACTN</name>
<protein>
    <submittedName>
        <fullName evidence="2">Uncharacterized protein</fullName>
    </submittedName>
</protein>
<organism evidence="2 3">
    <name type="scientific">Streptomyces variegatus</name>
    <dbReference type="NCBI Taxonomy" id="284040"/>
    <lineage>
        <taxon>Bacteria</taxon>
        <taxon>Bacillati</taxon>
        <taxon>Actinomycetota</taxon>
        <taxon>Actinomycetes</taxon>
        <taxon>Kitasatosporales</taxon>
        <taxon>Streptomycetaceae</taxon>
        <taxon>Streptomyces</taxon>
    </lineage>
</organism>
<feature type="transmembrane region" description="Helical" evidence="1">
    <location>
        <begin position="33"/>
        <end position="54"/>
    </location>
</feature>
<reference evidence="3" key="1">
    <citation type="submission" date="2015-02" db="EMBL/GenBank/DDBJ databases">
        <authorList>
            <person name="Ju K.-S."/>
            <person name="Doroghazi J.R."/>
            <person name="Metcalf W."/>
        </authorList>
    </citation>
    <scope>NUCLEOTIDE SEQUENCE [LARGE SCALE GENOMIC DNA]</scope>
    <source>
        <strain evidence="3">NRRL B-16380</strain>
    </source>
</reference>
<evidence type="ECO:0000313" key="3">
    <source>
        <dbReference type="Proteomes" id="UP000034786"/>
    </source>
</evidence>
<proteinExistence type="predicted"/>
<keyword evidence="3" id="KW-1185">Reference proteome</keyword>
<keyword evidence="1" id="KW-1133">Transmembrane helix</keyword>